<evidence type="ECO:0000256" key="2">
    <source>
        <dbReference type="SAM" id="Coils"/>
    </source>
</evidence>
<keyword evidence="1" id="KW-1015">Disulfide bond</keyword>
<keyword evidence="3" id="KW-1133">Transmembrane helix</keyword>
<dbReference type="GeneID" id="107522801"/>
<keyword evidence="2" id="KW-0175">Coiled coil</keyword>
<dbReference type="InParanoid" id="A0A1S3WHT2"/>
<evidence type="ECO:0000256" key="1">
    <source>
        <dbReference type="ARBA" id="ARBA00023157"/>
    </source>
</evidence>
<dbReference type="AlphaFoldDB" id="A0A1S3WHT2"/>
<keyword evidence="4" id="KW-1185">Reference proteome</keyword>
<sequence length="524" mass="58057">MVQPAYMIKMKELLGGFLKDLLDKSMESHPQGDIALLFQKTVLIHFPKAPRVTNAFHAQERKFLRPFFFFCLSGKQLNNLKMAPKKSSHVMLPCLLYLPLLLAIPTRAALVYQWEFQVRETQTKDSHTTVQNIGTARCPPKGCQETVVINISPKTISSTYRPYACFPFDNKDRSRCLTDVSTYGGCRYWSCIIHDAHSPKTRTGKPSILRLQGSEFTIQISDPLNTRWQEGVIGKLYNDGYSRYPTGTIHISQQLALAEHREQVNQVIIETENKLHSVFQTNSAMEVTKKWAINLLNYSQIVLNISRCLLCASLSLPILATAPLNNTPPASLEATTKKNPMGPHPSAPSVPLFLEHIGSSFILVCLYTSNSSSVNFTCTCNVSVSAVHTAPPLAYFWCCGTLLTSINTTTPGPCLIVAIVPQLTLYEPDKFAWLLHSTRKRAVFLPLIIGIGLATSTGIAGGALGHSIYFSHDFSNKLQQVIESTTNSLESLQRQITSLAKVTLQNRQALDLLTAEKGGTCLAL</sequence>
<name>A0A1S3WHT2_ERIEU</name>
<keyword evidence="3" id="KW-0472">Membrane</keyword>
<dbReference type="PANTHER" id="PTHR10424">
    <property type="entry name" value="VIRAL ENVELOPE PROTEIN"/>
    <property type="match status" value="1"/>
</dbReference>
<dbReference type="Pfam" id="PF00429">
    <property type="entry name" value="TLV_coat"/>
    <property type="match status" value="1"/>
</dbReference>
<keyword evidence="3" id="KW-0812">Transmembrane</keyword>
<reference evidence="5" key="1">
    <citation type="submission" date="2025-08" db="UniProtKB">
        <authorList>
            <consortium name="RefSeq"/>
        </authorList>
    </citation>
    <scope>IDENTIFICATION</scope>
</reference>
<dbReference type="Proteomes" id="UP001652624">
    <property type="component" value="Chromosome 14"/>
</dbReference>
<dbReference type="SUPFAM" id="SSF58069">
    <property type="entry name" value="Virus ectodomain"/>
    <property type="match status" value="1"/>
</dbReference>
<accession>A0A1S3WHT2</accession>
<feature type="transmembrane region" description="Helical" evidence="3">
    <location>
        <begin position="444"/>
        <end position="470"/>
    </location>
</feature>
<protein>
    <submittedName>
        <fullName evidence="5">ERV-BabFcenv provirus ancestral Env polyprotein-like</fullName>
    </submittedName>
</protein>
<organism evidence="4 5">
    <name type="scientific">Erinaceus europaeus</name>
    <name type="common">Western European hedgehog</name>
    <dbReference type="NCBI Taxonomy" id="9365"/>
    <lineage>
        <taxon>Eukaryota</taxon>
        <taxon>Metazoa</taxon>
        <taxon>Chordata</taxon>
        <taxon>Craniata</taxon>
        <taxon>Vertebrata</taxon>
        <taxon>Euteleostomi</taxon>
        <taxon>Mammalia</taxon>
        <taxon>Eutheria</taxon>
        <taxon>Laurasiatheria</taxon>
        <taxon>Eulipotyphla</taxon>
        <taxon>Erinaceidae</taxon>
        <taxon>Erinaceinae</taxon>
        <taxon>Erinaceus</taxon>
    </lineage>
</organism>
<proteinExistence type="predicted"/>
<evidence type="ECO:0000313" key="5">
    <source>
        <dbReference type="RefSeq" id="XP_016045948.2"/>
    </source>
</evidence>
<dbReference type="OrthoDB" id="9838483at2759"/>
<gene>
    <name evidence="5" type="primary">LOC107522801</name>
</gene>
<dbReference type="PANTHER" id="PTHR10424:SF73">
    <property type="entry name" value="ENDOGENOUS RETROVIRUS GROUP FC1 ENV POLYPROTEIN-RELATED"/>
    <property type="match status" value="1"/>
</dbReference>
<evidence type="ECO:0000256" key="3">
    <source>
        <dbReference type="SAM" id="Phobius"/>
    </source>
</evidence>
<dbReference type="RefSeq" id="XP_016045948.2">
    <property type="nucleotide sequence ID" value="XM_016190462.2"/>
</dbReference>
<dbReference type="InterPro" id="IPR018154">
    <property type="entry name" value="TLV/ENV_coat_polyprotein"/>
</dbReference>
<feature type="coiled-coil region" evidence="2">
    <location>
        <begin position="475"/>
        <end position="502"/>
    </location>
</feature>
<dbReference type="Gene3D" id="1.10.287.210">
    <property type="match status" value="1"/>
</dbReference>
<evidence type="ECO:0000313" key="4">
    <source>
        <dbReference type="Proteomes" id="UP001652624"/>
    </source>
</evidence>